<evidence type="ECO:0000313" key="3">
    <source>
        <dbReference type="Proteomes" id="UP000184550"/>
    </source>
</evidence>
<dbReference type="OrthoDB" id="583669at2"/>
<proteinExistence type="predicted"/>
<dbReference type="Proteomes" id="UP000184550">
    <property type="component" value="Unassembled WGS sequence"/>
</dbReference>
<name>A0A7Z9BYM5_9CYAN</name>
<dbReference type="AlphaFoldDB" id="A0A7Z9BYM5"/>
<organism evidence="2 3">
    <name type="scientific">Planktothrix serta PCC 8927</name>
    <dbReference type="NCBI Taxonomy" id="671068"/>
    <lineage>
        <taxon>Bacteria</taxon>
        <taxon>Bacillati</taxon>
        <taxon>Cyanobacteriota</taxon>
        <taxon>Cyanophyceae</taxon>
        <taxon>Oscillatoriophycideae</taxon>
        <taxon>Oscillatoriales</taxon>
        <taxon>Microcoleaceae</taxon>
        <taxon>Planktothrix</taxon>
    </lineage>
</organism>
<protein>
    <submittedName>
        <fullName evidence="2">Uncharacterized protein</fullName>
    </submittedName>
</protein>
<comment type="caution">
    <text evidence="2">The sequence shown here is derived from an EMBL/GenBank/DDBJ whole genome shotgun (WGS) entry which is preliminary data.</text>
</comment>
<evidence type="ECO:0000256" key="1">
    <source>
        <dbReference type="SAM" id="Coils"/>
    </source>
</evidence>
<keyword evidence="1" id="KW-0175">Coiled coil</keyword>
<keyword evidence="3" id="KW-1185">Reference proteome</keyword>
<gene>
    <name evidence="2" type="ORF">PL8927_750078</name>
</gene>
<feature type="coiled-coil region" evidence="1">
    <location>
        <begin position="56"/>
        <end position="97"/>
    </location>
</feature>
<reference evidence="2" key="1">
    <citation type="submission" date="2019-10" db="EMBL/GenBank/DDBJ databases">
        <authorList>
            <consortium name="Genoscope - CEA"/>
            <person name="William W."/>
        </authorList>
    </citation>
    <scope>NUCLEOTIDE SEQUENCE [LARGE SCALE GENOMIC DNA]</scope>
    <source>
        <strain evidence="2">BBR_PRJEB10992</strain>
    </source>
</reference>
<dbReference type="EMBL" id="CZCU02000152">
    <property type="protein sequence ID" value="VXD22402.1"/>
    <property type="molecule type" value="Genomic_DNA"/>
</dbReference>
<dbReference type="RefSeq" id="WP_083624772.1">
    <property type="nucleotide sequence ID" value="NZ_LR734877.1"/>
</dbReference>
<accession>A0A7Z9BYM5</accession>
<evidence type="ECO:0000313" key="2">
    <source>
        <dbReference type="EMBL" id="VXD22402.1"/>
    </source>
</evidence>
<sequence>MATDEIMVKPKGGRGKRADYNTVQVRCPEPIKSAVVNLINQWHLGEVQQSEPVTELTELQAEIEALKQANKNLNTTIEELRKRNKQLDNTLEINTLKAELTECKLNLNTSMETIEQLNLNTSKCVTEQSNPNTGINKAARDILEDALTLKANAGGKIKDAIRQALTLLK</sequence>